<dbReference type="Proteomes" id="UP000642094">
    <property type="component" value="Unassembled WGS sequence"/>
</dbReference>
<feature type="transmembrane region" description="Helical" evidence="1">
    <location>
        <begin position="20"/>
        <end position="37"/>
    </location>
</feature>
<evidence type="ECO:0000313" key="3">
    <source>
        <dbReference type="Proteomes" id="UP000642094"/>
    </source>
</evidence>
<proteinExistence type="predicted"/>
<protein>
    <submittedName>
        <fullName evidence="2">Uncharacterized protein</fullName>
    </submittedName>
</protein>
<keyword evidence="1" id="KW-1133">Transmembrane helix</keyword>
<evidence type="ECO:0000313" key="2">
    <source>
        <dbReference type="EMBL" id="MBD2187188.1"/>
    </source>
</evidence>
<dbReference type="RefSeq" id="WP_190402071.1">
    <property type="nucleotide sequence ID" value="NZ_JACJQB010000003.1"/>
</dbReference>
<comment type="caution">
    <text evidence="2">The sequence shown here is derived from an EMBL/GenBank/DDBJ whole genome shotgun (WGS) entry which is preliminary data.</text>
</comment>
<organism evidence="2 3">
    <name type="scientific">Pseudanabaena mucicola FACHB-723</name>
    <dbReference type="NCBI Taxonomy" id="2692860"/>
    <lineage>
        <taxon>Bacteria</taxon>
        <taxon>Bacillati</taxon>
        <taxon>Cyanobacteriota</taxon>
        <taxon>Cyanophyceae</taxon>
        <taxon>Pseudanabaenales</taxon>
        <taxon>Pseudanabaenaceae</taxon>
        <taxon>Pseudanabaena</taxon>
    </lineage>
</organism>
<evidence type="ECO:0000256" key="1">
    <source>
        <dbReference type="SAM" id="Phobius"/>
    </source>
</evidence>
<keyword evidence="1" id="KW-0472">Membrane</keyword>
<reference evidence="2 3" key="1">
    <citation type="journal article" date="2020" name="ISME J.">
        <title>Comparative genomics reveals insights into cyanobacterial evolution and habitat adaptation.</title>
        <authorList>
            <person name="Chen M.Y."/>
            <person name="Teng W.K."/>
            <person name="Zhao L."/>
            <person name="Hu C.X."/>
            <person name="Zhou Y.K."/>
            <person name="Han B.P."/>
            <person name="Song L.R."/>
            <person name="Shu W.S."/>
        </authorList>
    </citation>
    <scope>NUCLEOTIDE SEQUENCE [LARGE SCALE GENOMIC DNA]</scope>
    <source>
        <strain evidence="2 3">FACHB-723</strain>
    </source>
</reference>
<dbReference type="EMBL" id="JACJQB010000003">
    <property type="protein sequence ID" value="MBD2187188.1"/>
    <property type="molecule type" value="Genomic_DNA"/>
</dbReference>
<gene>
    <name evidence="2" type="ORF">H6F41_03385</name>
</gene>
<accession>A0ABR7ZT85</accession>
<name>A0ABR7ZT85_9CYAN</name>
<keyword evidence="1" id="KW-0812">Transmembrane</keyword>
<sequence length="71" mass="7992">MTTKADLLPNWINLAIAKKLKFLPYAIVGMALFILNSDSVSHLYLQVYVTLLEVKLGIVLVYLLSKLLSKK</sequence>
<feature type="transmembrane region" description="Helical" evidence="1">
    <location>
        <begin position="43"/>
        <end position="64"/>
    </location>
</feature>
<keyword evidence="3" id="KW-1185">Reference proteome</keyword>